<evidence type="ECO:0000256" key="4">
    <source>
        <dbReference type="ARBA" id="ARBA00011245"/>
    </source>
</evidence>
<dbReference type="InterPro" id="IPR006638">
    <property type="entry name" value="Elp3/MiaA/NifB-like_rSAM"/>
</dbReference>
<sequence>MEQGIQFDADLIKRYNQTGPRYTSYPTAVQFDELFGIADYEAAAARSNVSGRGLSLYFHIPFCDTICFYCACNKEWTRDRKKTTPYLERLFKEIELQAKLFDPNRKVEQLHWGGGTPTFINHDEMRQLMAKTRECFNLYDDDSGEYSIEIDPREATAETVKLLRELGFNRMSLGVQDFDPKVQKAVNRIQSEAETFTVLNAARAEGFLSVNVDLIYGLPFQTQASFLQTLDKLLEVEPDRFSIFNYAHMPSMFPTQKKMREEDMPSPDQKLAILQATTERLLQAGYVYIGMDHFAKPDDELAVAQRNETLYRNFQGYSTHADCDLVGMGATSIGLVDNTYSQNRKDLESYYSAIDSGKLAIFRGVHLTEDDELRRNVITRLISHFHLNFATVNQQWGIRFDEYFAKELVAVQQFVEDGLLTLDENDIYITAKGRLLIRNICMAFDAYIKPGTTNRFSKVI</sequence>
<feature type="binding site" evidence="16">
    <location>
        <position position="57"/>
    </location>
    <ligand>
        <name>S-adenosyl-L-methionine</name>
        <dbReference type="ChEBI" id="CHEBI:59789"/>
        <label>1</label>
    </ligand>
</feature>
<evidence type="ECO:0000256" key="17">
    <source>
        <dbReference type="PIRSR" id="PIRSR000167-2"/>
    </source>
</evidence>
<reference evidence="19 20" key="1">
    <citation type="submission" date="2011-05" db="EMBL/GenBank/DDBJ databases">
        <title>Complete sequence of Thioalkalimicrobium cyclicum ALM1.</title>
        <authorList>
            <consortium name="US DOE Joint Genome Institute"/>
            <person name="Lucas S."/>
            <person name="Han J."/>
            <person name="Lapidus A."/>
            <person name="Cheng J.-F."/>
            <person name="Goodwin L."/>
            <person name="Pitluck S."/>
            <person name="Peters L."/>
            <person name="Mikhailova N."/>
            <person name="Davenport K."/>
            <person name="Han C."/>
            <person name="Tapia R."/>
            <person name="Land M."/>
            <person name="Hauser L."/>
            <person name="Kyrpides N."/>
            <person name="Ivanova N."/>
            <person name="Pagani I."/>
            <person name="Kappler U."/>
            <person name="Woyke T."/>
        </authorList>
    </citation>
    <scope>NUCLEOTIDE SEQUENCE [LARGE SCALE GENOMIC DNA]</scope>
    <source>
        <strain evidence="20">DSM 14477 / JCM 11371 / ALM1</strain>
    </source>
</reference>
<dbReference type="GO" id="GO:0006782">
    <property type="term" value="P:protoporphyrinogen IX biosynthetic process"/>
    <property type="evidence" value="ECO:0007669"/>
    <property type="project" value="UniProtKB-UniPathway"/>
</dbReference>
<evidence type="ECO:0000256" key="9">
    <source>
        <dbReference type="ARBA" id="ARBA00023002"/>
    </source>
</evidence>
<dbReference type="Gene3D" id="1.10.10.920">
    <property type="match status" value="1"/>
</dbReference>
<dbReference type="OrthoDB" id="9808022at2"/>
<gene>
    <name evidence="19" type="ordered locus">Thicy_1170</name>
</gene>
<comment type="function">
    <text evidence="13">Involved in the heme biosynthesis. Catalyzes the anaerobic oxidative decarboxylation of propionate groups of rings A and B of coproporphyrinogen III to yield the vinyl groups in protoporphyrinogen IX.</text>
</comment>
<evidence type="ECO:0000256" key="5">
    <source>
        <dbReference type="ARBA" id="ARBA00022485"/>
    </source>
</evidence>
<evidence type="ECO:0000256" key="11">
    <source>
        <dbReference type="ARBA" id="ARBA00023014"/>
    </source>
</evidence>
<dbReference type="InterPro" id="IPR034505">
    <property type="entry name" value="Coproporphyrinogen-III_oxidase"/>
</dbReference>
<dbReference type="Pfam" id="PF04055">
    <property type="entry name" value="Radical_SAM"/>
    <property type="match status" value="1"/>
</dbReference>
<dbReference type="InterPro" id="IPR007197">
    <property type="entry name" value="rSAM"/>
</dbReference>
<dbReference type="SUPFAM" id="SSF102114">
    <property type="entry name" value="Radical SAM enzymes"/>
    <property type="match status" value="1"/>
</dbReference>
<feature type="binding site" evidence="17">
    <location>
        <position position="70"/>
    </location>
    <ligand>
        <name>[4Fe-4S] cluster</name>
        <dbReference type="ChEBI" id="CHEBI:49883"/>
        <note>4Fe-4S-S-AdoMet</note>
    </ligand>
</feature>
<feature type="binding site" evidence="16">
    <location>
        <position position="333"/>
    </location>
    <ligand>
        <name>S-adenosyl-L-methionine</name>
        <dbReference type="ChEBI" id="CHEBI:59789"/>
        <label>1</label>
    </ligand>
</feature>
<dbReference type="EC" id="1.3.98.3" evidence="15"/>
<dbReference type="InterPro" id="IPR004558">
    <property type="entry name" value="Coprogen_oxidase_HemN"/>
</dbReference>
<evidence type="ECO:0000259" key="18">
    <source>
        <dbReference type="PROSITE" id="PS51918"/>
    </source>
</evidence>
<feature type="binding site" evidence="16">
    <location>
        <position position="213"/>
    </location>
    <ligand>
        <name>S-adenosyl-L-methionine</name>
        <dbReference type="ChEBI" id="CHEBI:59789"/>
        <label>2</label>
    </ligand>
</feature>
<dbReference type="EMBL" id="CP002776">
    <property type="protein sequence ID" value="AEG31937.1"/>
    <property type="molecule type" value="Genomic_DNA"/>
</dbReference>
<comment type="pathway">
    <text evidence="2 15">Porphyrin-containing compound metabolism; protoporphyrin-IX biosynthesis; protoporphyrinogen-IX from coproporphyrinogen-III (AdoMet route): step 1/1.</text>
</comment>
<dbReference type="PANTHER" id="PTHR13932">
    <property type="entry name" value="COPROPORPHYRINIGEN III OXIDASE"/>
    <property type="match status" value="1"/>
</dbReference>
<feature type="binding site" evidence="16">
    <location>
        <position position="247"/>
    </location>
    <ligand>
        <name>S-adenosyl-L-methionine</name>
        <dbReference type="ChEBI" id="CHEBI:59789"/>
        <label>2</label>
    </ligand>
</feature>
<evidence type="ECO:0000256" key="6">
    <source>
        <dbReference type="ARBA" id="ARBA00022490"/>
    </source>
</evidence>
<dbReference type="GO" id="GO:0004109">
    <property type="term" value="F:coproporphyrinogen oxidase activity"/>
    <property type="evidence" value="ECO:0007669"/>
    <property type="project" value="InterPro"/>
</dbReference>
<evidence type="ECO:0000256" key="16">
    <source>
        <dbReference type="PIRSR" id="PIRSR000167-1"/>
    </source>
</evidence>
<keyword evidence="8 15" id="KW-0479">Metal-binding</keyword>
<comment type="catalytic activity">
    <reaction evidence="14 15">
        <text>coproporphyrinogen III + 2 S-adenosyl-L-methionine = protoporphyrinogen IX + 2 5'-deoxyadenosine + 2 L-methionine + 2 CO2</text>
        <dbReference type="Rhea" id="RHEA:15425"/>
        <dbReference type="ChEBI" id="CHEBI:16526"/>
        <dbReference type="ChEBI" id="CHEBI:17319"/>
        <dbReference type="ChEBI" id="CHEBI:57307"/>
        <dbReference type="ChEBI" id="CHEBI:57309"/>
        <dbReference type="ChEBI" id="CHEBI:57844"/>
        <dbReference type="ChEBI" id="CHEBI:59789"/>
        <dbReference type="EC" id="1.3.98.3"/>
    </reaction>
</comment>
<comment type="subunit">
    <text evidence="4">Monomer.</text>
</comment>
<dbReference type="CDD" id="cd01335">
    <property type="entry name" value="Radical_SAM"/>
    <property type="match status" value="1"/>
</dbReference>
<evidence type="ECO:0000256" key="12">
    <source>
        <dbReference type="ARBA" id="ARBA00023244"/>
    </source>
</evidence>
<evidence type="ECO:0000256" key="14">
    <source>
        <dbReference type="ARBA" id="ARBA00048321"/>
    </source>
</evidence>
<feature type="binding site" evidence="16">
    <location>
        <position position="188"/>
    </location>
    <ligand>
        <name>S-adenosyl-L-methionine</name>
        <dbReference type="ChEBI" id="CHEBI:59789"/>
        <label>2</label>
    </ligand>
</feature>
<accession>F6D8T7</accession>
<dbReference type="AlphaFoldDB" id="F6D8T7"/>
<dbReference type="InterPro" id="IPR010723">
    <property type="entry name" value="HemN_C"/>
</dbReference>
<dbReference type="GO" id="GO:0051989">
    <property type="term" value="F:coproporphyrinogen dehydrogenase activity"/>
    <property type="evidence" value="ECO:0007669"/>
    <property type="project" value="UniProtKB-EC"/>
</dbReference>
<evidence type="ECO:0000256" key="3">
    <source>
        <dbReference type="ARBA" id="ARBA00005493"/>
    </source>
</evidence>
<comment type="cofactor">
    <cofactor evidence="15 17">
        <name>[4Fe-4S] cluster</name>
        <dbReference type="ChEBI" id="CHEBI:49883"/>
    </cofactor>
    <text evidence="15 17">Binds 1 [4Fe-4S] cluster. The cluster is coordinated with 3 cysteines and an exchangeable S-adenosyl-L-methionine.</text>
</comment>
<keyword evidence="11 15" id="KW-0411">Iron-sulfur</keyword>
<keyword evidence="6 15" id="KW-0963">Cytoplasm</keyword>
<dbReference type="PIRSF" id="PIRSF000167">
    <property type="entry name" value="HemN"/>
    <property type="match status" value="1"/>
</dbReference>
<evidence type="ECO:0000256" key="2">
    <source>
        <dbReference type="ARBA" id="ARBA00004785"/>
    </source>
</evidence>
<dbReference type="NCBIfam" id="TIGR00538">
    <property type="entry name" value="hemN"/>
    <property type="match status" value="1"/>
</dbReference>
<feature type="binding site" evidence="16">
    <location>
        <position position="114"/>
    </location>
    <ligand>
        <name>S-adenosyl-L-methionine</name>
        <dbReference type="ChEBI" id="CHEBI:59789"/>
        <label>1</label>
    </ligand>
</feature>
<organism evidence="19 20">
    <name type="scientific">Thiomicrospira cyclica (strain DSM 14477 / JCM 11371 / ALM1)</name>
    <name type="common">Thioalkalimicrobium cyclicum</name>
    <dbReference type="NCBI Taxonomy" id="717773"/>
    <lineage>
        <taxon>Bacteria</taxon>
        <taxon>Pseudomonadati</taxon>
        <taxon>Pseudomonadota</taxon>
        <taxon>Gammaproteobacteria</taxon>
        <taxon>Thiotrichales</taxon>
        <taxon>Piscirickettsiaceae</taxon>
        <taxon>Thiomicrospira</taxon>
    </lineage>
</organism>
<name>F6D8T7_THICA</name>
<proteinExistence type="inferred from homology"/>
<feature type="binding site" evidence="16">
    <location>
        <position position="149"/>
    </location>
    <ligand>
        <name>S-adenosyl-L-methionine</name>
        <dbReference type="ChEBI" id="CHEBI:59789"/>
        <label>1</label>
    </ligand>
</feature>
<protein>
    <recommendedName>
        <fullName evidence="15">Coproporphyrinogen-III oxidase</fullName>
        <ecNumber evidence="15">1.3.98.3</ecNumber>
    </recommendedName>
</protein>
<dbReference type="InterPro" id="IPR058240">
    <property type="entry name" value="rSAM_sf"/>
</dbReference>
<dbReference type="GO" id="GO:0051539">
    <property type="term" value="F:4 iron, 4 sulfur cluster binding"/>
    <property type="evidence" value="ECO:0007669"/>
    <property type="project" value="UniProtKB-KW"/>
</dbReference>
<dbReference type="HOGENOM" id="CLU_027579_3_0_6"/>
<keyword evidence="12 15" id="KW-0627">Porphyrin biosynthesis</keyword>
<keyword evidence="5 15" id="KW-0004">4Fe-4S</keyword>
<dbReference type="RefSeq" id="WP_013835713.1">
    <property type="nucleotide sequence ID" value="NC_015581.1"/>
</dbReference>
<dbReference type="Pfam" id="PF06969">
    <property type="entry name" value="HemN_C"/>
    <property type="match status" value="1"/>
</dbReference>
<keyword evidence="10 15" id="KW-0408">Iron</keyword>
<dbReference type="FunFam" id="3.80.30.20:FF:000012">
    <property type="entry name" value="Coproporphyrinogen-III oxidase"/>
    <property type="match status" value="1"/>
</dbReference>
<dbReference type="FunFam" id="1.10.10.920:FF:000001">
    <property type="entry name" value="Coproporphyrinogen-III oxidase"/>
    <property type="match status" value="1"/>
</dbReference>
<evidence type="ECO:0000256" key="8">
    <source>
        <dbReference type="ARBA" id="ARBA00022723"/>
    </source>
</evidence>
<feature type="domain" description="Radical SAM core" evidence="18">
    <location>
        <begin position="48"/>
        <end position="284"/>
    </location>
</feature>
<dbReference type="Gene3D" id="3.30.750.200">
    <property type="match status" value="1"/>
</dbReference>
<dbReference type="SFLD" id="SFLDS00029">
    <property type="entry name" value="Radical_SAM"/>
    <property type="match status" value="1"/>
</dbReference>
<comment type="similarity">
    <text evidence="3 15">Belongs to the anaerobic coproporphyrinogen-III oxidase family.</text>
</comment>
<feature type="binding site" evidence="17">
    <location>
        <position position="63"/>
    </location>
    <ligand>
        <name>[4Fe-4S] cluster</name>
        <dbReference type="ChEBI" id="CHEBI:49883"/>
        <note>4Fe-4S-S-AdoMet</note>
    </ligand>
</feature>
<evidence type="ECO:0000313" key="20">
    <source>
        <dbReference type="Proteomes" id="UP000009232"/>
    </source>
</evidence>
<feature type="binding site" evidence="16">
    <location>
        <begin position="69"/>
        <end position="71"/>
    </location>
    <ligand>
        <name>S-adenosyl-L-methionine</name>
        <dbReference type="ChEBI" id="CHEBI:59789"/>
        <label>2</label>
    </ligand>
</feature>
<evidence type="ECO:0000313" key="19">
    <source>
        <dbReference type="EMBL" id="AEG31937.1"/>
    </source>
</evidence>
<dbReference type="KEGG" id="tcy:Thicy_1170"/>
<dbReference type="Proteomes" id="UP000009232">
    <property type="component" value="Chromosome"/>
</dbReference>
<dbReference type="UniPathway" id="UPA00251">
    <property type="reaction ID" value="UER00323"/>
</dbReference>
<evidence type="ECO:0000256" key="1">
    <source>
        <dbReference type="ARBA" id="ARBA00004496"/>
    </source>
</evidence>
<evidence type="ECO:0000256" key="7">
    <source>
        <dbReference type="ARBA" id="ARBA00022691"/>
    </source>
</evidence>
<keyword evidence="9 15" id="KW-0560">Oxidoreductase</keyword>
<feature type="binding site" evidence="16">
    <location>
        <begin position="115"/>
        <end position="116"/>
    </location>
    <ligand>
        <name>S-adenosyl-L-methionine</name>
        <dbReference type="ChEBI" id="CHEBI:59789"/>
        <label>2</label>
    </ligand>
</feature>
<dbReference type="SFLD" id="SFLDG01065">
    <property type="entry name" value="anaerobic_coproporphyrinogen-I"/>
    <property type="match status" value="1"/>
</dbReference>
<dbReference type="PANTHER" id="PTHR13932:SF6">
    <property type="entry name" value="OXYGEN-INDEPENDENT COPROPORPHYRINOGEN III OXIDASE"/>
    <property type="match status" value="1"/>
</dbReference>
<comment type="subcellular location">
    <subcellularLocation>
        <location evidence="1 15">Cytoplasm</location>
    </subcellularLocation>
</comment>
<keyword evidence="7 15" id="KW-0949">S-adenosyl-L-methionine</keyword>
<dbReference type="GO" id="GO:0005737">
    <property type="term" value="C:cytoplasm"/>
    <property type="evidence" value="ECO:0007669"/>
    <property type="project" value="UniProtKB-SubCell"/>
</dbReference>
<evidence type="ECO:0000256" key="13">
    <source>
        <dbReference type="ARBA" id="ARBA00024295"/>
    </source>
</evidence>
<dbReference type="SMART" id="SM00729">
    <property type="entry name" value="Elp3"/>
    <property type="match status" value="1"/>
</dbReference>
<dbReference type="PROSITE" id="PS51918">
    <property type="entry name" value="RADICAL_SAM"/>
    <property type="match status" value="1"/>
</dbReference>
<feature type="binding site" evidence="17">
    <location>
        <position position="67"/>
    </location>
    <ligand>
        <name>[4Fe-4S] cluster</name>
        <dbReference type="ChEBI" id="CHEBI:49883"/>
        <note>4Fe-4S-S-AdoMet</note>
    </ligand>
</feature>
<keyword evidence="20" id="KW-1185">Reference proteome</keyword>
<evidence type="ECO:0000256" key="15">
    <source>
        <dbReference type="PIRNR" id="PIRNR000167"/>
    </source>
</evidence>
<dbReference type="STRING" id="717773.Thicy_1170"/>
<feature type="binding site" evidence="16">
    <location>
        <position position="176"/>
    </location>
    <ligand>
        <name>S-adenosyl-L-methionine</name>
        <dbReference type="ChEBI" id="CHEBI:59789"/>
        <label>2</label>
    </ligand>
</feature>
<dbReference type="eggNOG" id="COG0635">
    <property type="taxonomic scope" value="Bacteria"/>
</dbReference>
<evidence type="ECO:0000256" key="10">
    <source>
        <dbReference type="ARBA" id="ARBA00023004"/>
    </source>
</evidence>
<dbReference type="GO" id="GO:0046872">
    <property type="term" value="F:metal ion binding"/>
    <property type="evidence" value="ECO:0007669"/>
    <property type="project" value="UniProtKB-KW"/>
</dbReference>